<keyword evidence="4 8" id="KW-0812">Transmembrane</keyword>
<dbReference type="GO" id="GO:0016780">
    <property type="term" value="F:phosphotransferase activity, for other substituted phosphate groups"/>
    <property type="evidence" value="ECO:0007669"/>
    <property type="project" value="InterPro"/>
</dbReference>
<organism evidence="9 10">
    <name type="scientific">Candidatus Desulfacyla euxinica</name>
    <dbReference type="NCBI Taxonomy" id="2841693"/>
    <lineage>
        <taxon>Bacteria</taxon>
        <taxon>Deltaproteobacteria</taxon>
        <taxon>Candidatus Desulfacyla</taxon>
    </lineage>
</organism>
<feature type="transmembrane region" description="Helical" evidence="8">
    <location>
        <begin position="97"/>
        <end position="115"/>
    </location>
</feature>
<feature type="transmembrane region" description="Helical" evidence="8">
    <location>
        <begin position="12"/>
        <end position="31"/>
    </location>
</feature>
<feature type="transmembrane region" description="Helical" evidence="8">
    <location>
        <begin position="205"/>
        <end position="232"/>
    </location>
</feature>
<dbReference type="GO" id="GO:0005886">
    <property type="term" value="C:plasma membrane"/>
    <property type="evidence" value="ECO:0007669"/>
    <property type="project" value="UniProtKB-SubCell"/>
</dbReference>
<evidence type="ECO:0000256" key="3">
    <source>
        <dbReference type="ARBA" id="ARBA00022679"/>
    </source>
</evidence>
<feature type="transmembrane region" description="Helical" evidence="8">
    <location>
        <begin position="43"/>
        <end position="60"/>
    </location>
</feature>
<evidence type="ECO:0000313" key="10">
    <source>
        <dbReference type="Proteomes" id="UP000650524"/>
    </source>
</evidence>
<dbReference type="PANTHER" id="PTHR22926">
    <property type="entry name" value="PHOSPHO-N-ACETYLMURAMOYL-PENTAPEPTIDE-TRANSFERASE"/>
    <property type="match status" value="1"/>
</dbReference>
<evidence type="ECO:0000256" key="6">
    <source>
        <dbReference type="ARBA" id="ARBA00023136"/>
    </source>
</evidence>
<feature type="non-terminal residue" evidence="9">
    <location>
        <position position="446"/>
    </location>
</feature>
<feature type="transmembrane region" description="Helical" evidence="8">
    <location>
        <begin position="340"/>
        <end position="360"/>
    </location>
</feature>
<dbReference type="Pfam" id="PF00953">
    <property type="entry name" value="Glycos_transf_4"/>
    <property type="match status" value="1"/>
</dbReference>
<dbReference type="CDD" id="cd06853">
    <property type="entry name" value="GT_WecA_like"/>
    <property type="match status" value="1"/>
</dbReference>
<evidence type="ECO:0000256" key="5">
    <source>
        <dbReference type="ARBA" id="ARBA00022989"/>
    </source>
</evidence>
<feature type="transmembrane region" description="Helical" evidence="8">
    <location>
        <begin position="72"/>
        <end position="91"/>
    </location>
</feature>
<sequence length="446" mass="49606">MPKDNRWHRKETALFGGASIFCAMVTAWLLAACLTDWSHFGKPYLAMILCSGGIFILGLIDDIFNMDPQHKLAGQVIITAILVFFGFRLAWTDSETLNLFLSILWIVGITNAFNLLDNMDGLASGIAIIAGAFLFLYLYLDPNLSYISAPLLLTLAAYLGAVSGFLVYNFNPASIFMGDAGSLFVGFVLACLTITGAPSQTSGQGFLHLISVIAIPILILFIPILDTGFVSLMRKLFRRPISQGGRDHSSHRLVAIGLSERKAVLVLYLFSAVSGLMALAFNRLSIGASLVLITIYLLFILFFWIYLAKVKVYSEKSIMSGEVSGVITPILIEITFRRKLFEVLLDLVLITIAYYTAYLLRFEGFLGLNFAFFLNSLPIVIACQILFFYIFGVYRGVWENTSIRDLISYGKAITAGTIAPILIFLFLYRFYSFSRAVFVIYWGLML</sequence>
<dbReference type="GO" id="GO:0009103">
    <property type="term" value="P:lipopolysaccharide biosynthetic process"/>
    <property type="evidence" value="ECO:0007669"/>
    <property type="project" value="TreeGrafter"/>
</dbReference>
<keyword evidence="7" id="KW-0479">Metal-binding</keyword>
<dbReference type="AlphaFoldDB" id="A0A8J6MZZ7"/>
<dbReference type="EMBL" id="JACNJD010000152">
    <property type="protein sequence ID" value="MBC8176669.1"/>
    <property type="molecule type" value="Genomic_DNA"/>
</dbReference>
<comment type="subcellular location">
    <subcellularLocation>
        <location evidence="1">Cell membrane</location>
        <topology evidence="1">Multi-pass membrane protein</topology>
    </subcellularLocation>
</comment>
<keyword evidence="6 8" id="KW-0472">Membrane</keyword>
<feature type="transmembrane region" description="Helical" evidence="8">
    <location>
        <begin position="372"/>
        <end position="394"/>
    </location>
</feature>
<feature type="transmembrane region" description="Helical" evidence="8">
    <location>
        <begin position="406"/>
        <end position="428"/>
    </location>
</feature>
<dbReference type="PROSITE" id="PS51257">
    <property type="entry name" value="PROKAR_LIPOPROTEIN"/>
    <property type="match status" value="1"/>
</dbReference>
<keyword evidence="2" id="KW-1003">Cell membrane</keyword>
<keyword evidence="5 8" id="KW-1133">Transmembrane helix</keyword>
<feature type="transmembrane region" description="Helical" evidence="8">
    <location>
        <begin position="146"/>
        <end position="168"/>
    </location>
</feature>
<dbReference type="PANTHER" id="PTHR22926:SF3">
    <property type="entry name" value="UNDECAPRENYL-PHOSPHATE ALPHA-N-ACETYLGLUCOSAMINYL 1-PHOSPHATE TRANSFERASE"/>
    <property type="match status" value="1"/>
</dbReference>
<dbReference type="GO" id="GO:0046872">
    <property type="term" value="F:metal ion binding"/>
    <property type="evidence" value="ECO:0007669"/>
    <property type="project" value="UniProtKB-KW"/>
</dbReference>
<dbReference type="GO" id="GO:0071555">
    <property type="term" value="P:cell wall organization"/>
    <property type="evidence" value="ECO:0007669"/>
    <property type="project" value="TreeGrafter"/>
</dbReference>
<feature type="transmembrane region" description="Helical" evidence="8">
    <location>
        <begin position="122"/>
        <end position="140"/>
    </location>
</feature>
<evidence type="ECO:0000256" key="4">
    <source>
        <dbReference type="ARBA" id="ARBA00022692"/>
    </source>
</evidence>
<evidence type="ECO:0000313" key="9">
    <source>
        <dbReference type="EMBL" id="MBC8176669.1"/>
    </source>
</evidence>
<feature type="transmembrane region" description="Helical" evidence="8">
    <location>
        <begin position="180"/>
        <end position="199"/>
    </location>
</feature>
<feature type="transmembrane region" description="Helical" evidence="8">
    <location>
        <begin position="287"/>
        <end position="307"/>
    </location>
</feature>
<comment type="caution">
    <text evidence="9">The sequence shown here is derived from an EMBL/GenBank/DDBJ whole genome shotgun (WGS) entry which is preliminary data.</text>
</comment>
<dbReference type="Proteomes" id="UP000650524">
    <property type="component" value="Unassembled WGS sequence"/>
</dbReference>
<keyword evidence="3 9" id="KW-0808">Transferase</keyword>
<evidence type="ECO:0000256" key="1">
    <source>
        <dbReference type="ARBA" id="ARBA00004651"/>
    </source>
</evidence>
<protein>
    <submittedName>
        <fullName evidence="9">Glycosyl transferase</fullName>
    </submittedName>
</protein>
<feature type="binding site" evidence="7">
    <location>
        <position position="114"/>
    </location>
    <ligand>
        <name>Mg(2+)</name>
        <dbReference type="ChEBI" id="CHEBI:18420"/>
    </ligand>
</feature>
<evidence type="ECO:0000256" key="2">
    <source>
        <dbReference type="ARBA" id="ARBA00022475"/>
    </source>
</evidence>
<evidence type="ECO:0000256" key="7">
    <source>
        <dbReference type="PIRSR" id="PIRSR600715-1"/>
    </source>
</evidence>
<dbReference type="GO" id="GO:0044038">
    <property type="term" value="P:cell wall macromolecule biosynthetic process"/>
    <property type="evidence" value="ECO:0007669"/>
    <property type="project" value="TreeGrafter"/>
</dbReference>
<name>A0A8J6MZZ7_9DELT</name>
<keyword evidence="7" id="KW-0460">Magnesium</keyword>
<feature type="binding site" evidence="7">
    <location>
        <position position="179"/>
    </location>
    <ligand>
        <name>Mg(2+)</name>
        <dbReference type="ChEBI" id="CHEBI:18420"/>
    </ligand>
</feature>
<feature type="transmembrane region" description="Helical" evidence="8">
    <location>
        <begin position="263"/>
        <end position="281"/>
    </location>
</feature>
<comment type="cofactor">
    <cofactor evidence="7">
        <name>Mg(2+)</name>
        <dbReference type="ChEBI" id="CHEBI:18420"/>
    </cofactor>
</comment>
<reference evidence="9 10" key="1">
    <citation type="submission" date="2020-08" db="EMBL/GenBank/DDBJ databases">
        <title>Bridging the membrane lipid divide: bacteria of the FCB group superphylum have the potential to synthesize archaeal ether lipids.</title>
        <authorList>
            <person name="Villanueva L."/>
            <person name="Von Meijenfeldt F.A.B."/>
            <person name="Westbye A.B."/>
            <person name="Yadav S."/>
            <person name="Hopmans E.C."/>
            <person name="Dutilh B.E."/>
            <person name="Sinninghe Damste J.S."/>
        </authorList>
    </citation>
    <scope>NUCLEOTIDE SEQUENCE [LARGE SCALE GENOMIC DNA]</scope>
    <source>
        <strain evidence="9">NIOZ-UU27</strain>
    </source>
</reference>
<accession>A0A8J6MZZ7</accession>
<evidence type="ECO:0000256" key="8">
    <source>
        <dbReference type="SAM" id="Phobius"/>
    </source>
</evidence>
<dbReference type="InterPro" id="IPR000715">
    <property type="entry name" value="Glycosyl_transferase_4"/>
</dbReference>
<gene>
    <name evidence="9" type="ORF">H8E19_04620</name>
</gene>
<proteinExistence type="predicted"/>